<evidence type="ECO:0000256" key="6">
    <source>
        <dbReference type="PROSITE-ProRule" id="PRU01373"/>
    </source>
</evidence>
<dbReference type="Pfam" id="PF01471">
    <property type="entry name" value="PG_binding_1"/>
    <property type="match status" value="1"/>
</dbReference>
<dbReference type="GO" id="GO:0071972">
    <property type="term" value="F:peptidoglycan L,D-transpeptidase activity"/>
    <property type="evidence" value="ECO:0007669"/>
    <property type="project" value="TreeGrafter"/>
</dbReference>
<dbReference type="SUPFAM" id="SSF47090">
    <property type="entry name" value="PGBD-like"/>
    <property type="match status" value="1"/>
</dbReference>
<evidence type="ECO:0000313" key="10">
    <source>
        <dbReference type="Proteomes" id="UP000182589"/>
    </source>
</evidence>
<keyword evidence="5 6" id="KW-0961">Cell wall biogenesis/degradation</keyword>
<dbReference type="EMBL" id="FNOJ01000012">
    <property type="protein sequence ID" value="SDW72165.1"/>
    <property type="molecule type" value="Genomic_DNA"/>
</dbReference>
<feature type="active site" description="Nucleophile" evidence="6">
    <location>
        <position position="293"/>
    </location>
</feature>
<gene>
    <name evidence="9" type="ORF">SAMN04489725_11236</name>
</gene>
<dbReference type="InterPro" id="IPR005490">
    <property type="entry name" value="LD_TPept_cat_dom"/>
</dbReference>
<sequence>MRKTWWTRCLSAVIAATVWLTPWGMSGDDSASLQPVLAAQTASTKSASSVTTHATSHTTTKLEQANVPQRPKPVIIAIGSTGNAALWMNEAMAELNLLPLTFKPTNGESSQAVCKQLELALAAGTLTPIAGSWSWKATEPQSLVHLWNPNLVSAITEGAIMAFESAHGLAVDGIAGPQVDSALKQALLSDQAASLQPYTYITVSEARPETLRIWQNGKVVLTTLANTGIAASPTPIGTFPVFAQYLSQDMRGKDPNGVPYNDPGVPYVSYFDGGCAIHGFVRAGYGYPQSLGCVELPLSIAEKVFSYIHIGTLVTIQS</sequence>
<dbReference type="UniPathway" id="UPA00219"/>
<keyword evidence="7" id="KW-0732">Signal</keyword>
<proteinExistence type="predicted"/>
<keyword evidence="4 6" id="KW-0573">Peptidoglycan synthesis</keyword>
<feature type="domain" description="L,D-TPase catalytic" evidence="8">
    <location>
        <begin position="200"/>
        <end position="317"/>
    </location>
</feature>
<keyword evidence="2" id="KW-0808">Transferase</keyword>
<keyword evidence="10" id="KW-1185">Reference proteome</keyword>
<dbReference type="Gene3D" id="2.40.440.10">
    <property type="entry name" value="L,D-transpeptidase catalytic domain-like"/>
    <property type="match status" value="1"/>
</dbReference>
<dbReference type="RefSeq" id="WP_040288680.1">
    <property type="nucleotide sequence ID" value="NZ_FNOJ01000012.1"/>
</dbReference>
<dbReference type="Proteomes" id="UP000182589">
    <property type="component" value="Unassembled WGS sequence"/>
</dbReference>
<dbReference type="InterPro" id="IPR050979">
    <property type="entry name" value="LD-transpeptidase"/>
</dbReference>
<reference evidence="10" key="1">
    <citation type="submission" date="2016-10" db="EMBL/GenBank/DDBJ databases">
        <authorList>
            <person name="Varghese N."/>
        </authorList>
    </citation>
    <scope>NUCLEOTIDE SEQUENCE [LARGE SCALE GENOMIC DNA]</scope>
    <source>
        <strain evidence="10">DSM 12489</strain>
    </source>
</reference>
<dbReference type="PANTHER" id="PTHR30582:SF2">
    <property type="entry name" value="L,D-TRANSPEPTIDASE YCIB-RELATED"/>
    <property type="match status" value="1"/>
</dbReference>
<evidence type="ECO:0000256" key="2">
    <source>
        <dbReference type="ARBA" id="ARBA00022679"/>
    </source>
</evidence>
<evidence type="ECO:0000256" key="3">
    <source>
        <dbReference type="ARBA" id="ARBA00022960"/>
    </source>
</evidence>
<dbReference type="GO" id="GO:0018104">
    <property type="term" value="P:peptidoglycan-protein cross-linking"/>
    <property type="evidence" value="ECO:0007669"/>
    <property type="project" value="TreeGrafter"/>
</dbReference>
<evidence type="ECO:0000313" key="9">
    <source>
        <dbReference type="EMBL" id="SDW72165.1"/>
    </source>
</evidence>
<dbReference type="GO" id="GO:0071555">
    <property type="term" value="P:cell wall organization"/>
    <property type="evidence" value="ECO:0007669"/>
    <property type="project" value="UniProtKB-UniRule"/>
</dbReference>
<dbReference type="Pfam" id="PF03734">
    <property type="entry name" value="YkuD"/>
    <property type="match status" value="1"/>
</dbReference>
<dbReference type="GO" id="GO:0016740">
    <property type="term" value="F:transferase activity"/>
    <property type="evidence" value="ECO:0007669"/>
    <property type="project" value="UniProtKB-KW"/>
</dbReference>
<dbReference type="PANTHER" id="PTHR30582">
    <property type="entry name" value="L,D-TRANSPEPTIDASE"/>
    <property type="match status" value="1"/>
</dbReference>
<feature type="active site" description="Proton donor/acceptor" evidence="6">
    <location>
        <position position="278"/>
    </location>
</feature>
<dbReference type="PROSITE" id="PS52029">
    <property type="entry name" value="LD_TPASE"/>
    <property type="match status" value="1"/>
</dbReference>
<dbReference type="GO" id="GO:0008360">
    <property type="term" value="P:regulation of cell shape"/>
    <property type="evidence" value="ECO:0007669"/>
    <property type="project" value="UniProtKB-UniRule"/>
</dbReference>
<keyword evidence="3 6" id="KW-0133">Cell shape</keyword>
<feature type="signal peptide" evidence="7">
    <location>
        <begin position="1"/>
        <end position="27"/>
    </location>
</feature>
<comment type="pathway">
    <text evidence="1 6">Cell wall biogenesis; peptidoglycan biosynthesis.</text>
</comment>
<dbReference type="InterPro" id="IPR038063">
    <property type="entry name" value="Transpep_catalytic_dom"/>
</dbReference>
<dbReference type="STRING" id="89784.SAMN04489725_11236"/>
<name>A0A1H2VUY9_9BACL</name>
<dbReference type="GO" id="GO:0005576">
    <property type="term" value="C:extracellular region"/>
    <property type="evidence" value="ECO:0007669"/>
    <property type="project" value="TreeGrafter"/>
</dbReference>
<dbReference type="InterPro" id="IPR002477">
    <property type="entry name" value="Peptidoglycan-bd-like"/>
</dbReference>
<evidence type="ECO:0000256" key="4">
    <source>
        <dbReference type="ARBA" id="ARBA00022984"/>
    </source>
</evidence>
<evidence type="ECO:0000256" key="5">
    <source>
        <dbReference type="ARBA" id="ARBA00023316"/>
    </source>
</evidence>
<evidence type="ECO:0000259" key="8">
    <source>
        <dbReference type="PROSITE" id="PS52029"/>
    </source>
</evidence>
<dbReference type="AlphaFoldDB" id="A0A1H2VUY9"/>
<evidence type="ECO:0000256" key="1">
    <source>
        <dbReference type="ARBA" id="ARBA00004752"/>
    </source>
</evidence>
<dbReference type="CDD" id="cd16913">
    <property type="entry name" value="YkuD_like"/>
    <property type="match status" value="1"/>
</dbReference>
<protein>
    <submittedName>
        <fullName evidence="9">L,D-transpeptidase catalytic domain</fullName>
    </submittedName>
</protein>
<dbReference type="InterPro" id="IPR036365">
    <property type="entry name" value="PGBD-like_sf"/>
</dbReference>
<organism evidence="9 10">
    <name type="scientific">Alicyclobacillus hesperidum</name>
    <dbReference type="NCBI Taxonomy" id="89784"/>
    <lineage>
        <taxon>Bacteria</taxon>
        <taxon>Bacillati</taxon>
        <taxon>Bacillota</taxon>
        <taxon>Bacilli</taxon>
        <taxon>Bacillales</taxon>
        <taxon>Alicyclobacillaceae</taxon>
        <taxon>Alicyclobacillus</taxon>
    </lineage>
</organism>
<dbReference type="SUPFAM" id="SSF141523">
    <property type="entry name" value="L,D-transpeptidase catalytic domain-like"/>
    <property type="match status" value="1"/>
</dbReference>
<feature type="chain" id="PRO_5010190628" evidence="7">
    <location>
        <begin position="28"/>
        <end position="318"/>
    </location>
</feature>
<evidence type="ECO:0000256" key="7">
    <source>
        <dbReference type="SAM" id="SignalP"/>
    </source>
</evidence>
<accession>A0A1H2VUY9</accession>